<dbReference type="PANTHER" id="PTHR43278:SF4">
    <property type="entry name" value="NAD(P)H-DEPENDENT FMN-CONTAINING OXIDOREDUCTASE YWQN-RELATED"/>
    <property type="match status" value="1"/>
</dbReference>
<organism evidence="4 5">
    <name type="scientific">Reichenbachiella faecimaris</name>
    <dbReference type="NCBI Taxonomy" id="692418"/>
    <lineage>
        <taxon>Bacteria</taxon>
        <taxon>Pseudomonadati</taxon>
        <taxon>Bacteroidota</taxon>
        <taxon>Cytophagia</taxon>
        <taxon>Cytophagales</taxon>
        <taxon>Reichenbachiellaceae</taxon>
        <taxon>Reichenbachiella</taxon>
    </lineage>
</organism>
<dbReference type="InterPro" id="IPR029039">
    <property type="entry name" value="Flavoprotein-like_sf"/>
</dbReference>
<dbReference type="Pfam" id="PF03358">
    <property type="entry name" value="FMN_red"/>
    <property type="match status" value="1"/>
</dbReference>
<dbReference type="Gene3D" id="3.40.50.360">
    <property type="match status" value="1"/>
</dbReference>
<proteinExistence type="predicted"/>
<dbReference type="EMBL" id="FWYF01000005">
    <property type="protein sequence ID" value="SMD38951.1"/>
    <property type="molecule type" value="Genomic_DNA"/>
</dbReference>
<dbReference type="Proteomes" id="UP000192472">
    <property type="component" value="Unassembled WGS sequence"/>
</dbReference>
<accession>A0A1W2GQR0</accession>
<sequence>MAIKEMRILSLIGSSHQNGNTSLVTKRFAEISGSHVVDLGQKDISYYDYGHKNFEDDFLPLIKDFLQNYDTLVLVTPIYWYTMSAEVKTFLDRISDLLTIEKDLGRQLRGKSMALISQTEGDFYHEWFAEPIRLTAKYLGMEFKGHVHVSIEKKGISKSYKKKLEAFAKLLAL</sequence>
<dbReference type="STRING" id="692418.SAMN04488029_3959"/>
<keyword evidence="2" id="KW-0288">FMN</keyword>
<evidence type="ECO:0000313" key="4">
    <source>
        <dbReference type="EMBL" id="SMD38951.1"/>
    </source>
</evidence>
<dbReference type="InterPro" id="IPR005025">
    <property type="entry name" value="FMN_Rdtase-like_dom"/>
</dbReference>
<feature type="domain" description="NADPH-dependent FMN reductase-like" evidence="3">
    <location>
        <begin position="6"/>
        <end position="152"/>
    </location>
</feature>
<gene>
    <name evidence="4" type="ORF">SAMN04488029_3959</name>
</gene>
<evidence type="ECO:0000259" key="3">
    <source>
        <dbReference type="Pfam" id="PF03358"/>
    </source>
</evidence>
<reference evidence="4 5" key="1">
    <citation type="submission" date="2017-04" db="EMBL/GenBank/DDBJ databases">
        <authorList>
            <person name="Afonso C.L."/>
            <person name="Miller P.J."/>
            <person name="Scott M.A."/>
            <person name="Spackman E."/>
            <person name="Goraichik I."/>
            <person name="Dimitrov K.M."/>
            <person name="Suarez D.L."/>
            <person name="Swayne D.E."/>
        </authorList>
    </citation>
    <scope>NUCLEOTIDE SEQUENCE [LARGE SCALE GENOMIC DNA]</scope>
    <source>
        <strain evidence="4 5">DSM 26133</strain>
    </source>
</reference>
<evidence type="ECO:0000256" key="1">
    <source>
        <dbReference type="ARBA" id="ARBA00022630"/>
    </source>
</evidence>
<evidence type="ECO:0000256" key="2">
    <source>
        <dbReference type="ARBA" id="ARBA00022643"/>
    </source>
</evidence>
<protein>
    <submittedName>
        <fullName evidence="4">NADPH-dependent FMN reductase</fullName>
    </submittedName>
</protein>
<dbReference type="InterPro" id="IPR051796">
    <property type="entry name" value="ISF_SsuE-like"/>
</dbReference>
<dbReference type="AlphaFoldDB" id="A0A1W2GQR0"/>
<dbReference type="RefSeq" id="WP_084374591.1">
    <property type="nucleotide sequence ID" value="NZ_FWYF01000005.1"/>
</dbReference>
<evidence type="ECO:0000313" key="5">
    <source>
        <dbReference type="Proteomes" id="UP000192472"/>
    </source>
</evidence>
<dbReference type="SUPFAM" id="SSF52218">
    <property type="entry name" value="Flavoproteins"/>
    <property type="match status" value="1"/>
</dbReference>
<dbReference type="PANTHER" id="PTHR43278">
    <property type="entry name" value="NAD(P)H-DEPENDENT FMN-CONTAINING OXIDOREDUCTASE YWQN-RELATED"/>
    <property type="match status" value="1"/>
</dbReference>
<dbReference type="GO" id="GO:0016491">
    <property type="term" value="F:oxidoreductase activity"/>
    <property type="evidence" value="ECO:0007669"/>
    <property type="project" value="InterPro"/>
</dbReference>
<name>A0A1W2GQR0_REIFA</name>
<dbReference type="OrthoDB" id="9805976at2"/>
<keyword evidence="5" id="KW-1185">Reference proteome</keyword>
<keyword evidence="1" id="KW-0285">Flavoprotein</keyword>